<dbReference type="AlphaFoldDB" id="A0A6M3X5P9"/>
<name>A0A6M3X5P9_9ZZZZ</name>
<accession>A0A6M3X5P9</accession>
<organism evidence="1">
    <name type="scientific">viral metagenome</name>
    <dbReference type="NCBI Taxonomy" id="1070528"/>
    <lineage>
        <taxon>unclassified sequences</taxon>
        <taxon>metagenomes</taxon>
        <taxon>organismal metagenomes</taxon>
    </lineage>
</organism>
<dbReference type="EMBL" id="MT143948">
    <property type="protein sequence ID" value="QJH93130.1"/>
    <property type="molecule type" value="Genomic_DNA"/>
</dbReference>
<reference evidence="1" key="1">
    <citation type="submission" date="2020-03" db="EMBL/GenBank/DDBJ databases">
        <title>The deep terrestrial virosphere.</title>
        <authorList>
            <person name="Holmfeldt K."/>
            <person name="Nilsson E."/>
            <person name="Simone D."/>
            <person name="Lopez-Fernandez M."/>
            <person name="Wu X."/>
            <person name="de Brujin I."/>
            <person name="Lundin D."/>
            <person name="Andersson A."/>
            <person name="Bertilsson S."/>
            <person name="Dopson M."/>
        </authorList>
    </citation>
    <scope>NUCLEOTIDE SEQUENCE</scope>
    <source>
        <strain evidence="1">MM171B02903</strain>
    </source>
</reference>
<sequence length="109" mass="12467">MGNDYVLVALKEKKYVSFSPYSKEREIFNKSSLQLAVGFLRLFDQGYGGGEGVFAFIGDQWTPHLVLEPDTMKMVTWEHVLENYEDVTEEVIQDLKEDGILKEGDAKDE</sequence>
<proteinExistence type="predicted"/>
<evidence type="ECO:0000313" key="1">
    <source>
        <dbReference type="EMBL" id="QJH93130.1"/>
    </source>
</evidence>
<protein>
    <submittedName>
        <fullName evidence="1">Uncharacterized protein</fullName>
    </submittedName>
</protein>
<gene>
    <name evidence="1" type="ORF">MM171B02903_0009</name>
</gene>